<dbReference type="PANTHER" id="PTHR34220">
    <property type="entry name" value="SENSOR HISTIDINE KINASE YPDA"/>
    <property type="match status" value="1"/>
</dbReference>
<feature type="transmembrane region" description="Helical" evidence="1">
    <location>
        <begin position="41"/>
        <end position="62"/>
    </location>
</feature>
<evidence type="ECO:0000313" key="3">
    <source>
        <dbReference type="EMBL" id="MBP1841191.1"/>
    </source>
</evidence>
<feature type="transmembrane region" description="Helical" evidence="1">
    <location>
        <begin position="16"/>
        <end position="35"/>
    </location>
</feature>
<keyword evidence="3" id="KW-0808">Transferase</keyword>
<organism evidence="3 5">
    <name type="scientific">Formosa algae</name>
    <dbReference type="NCBI Taxonomy" id="225843"/>
    <lineage>
        <taxon>Bacteria</taxon>
        <taxon>Pseudomonadati</taxon>
        <taxon>Bacteroidota</taxon>
        <taxon>Flavobacteriia</taxon>
        <taxon>Flavobacteriales</taxon>
        <taxon>Flavobacteriaceae</taxon>
        <taxon>Formosa</taxon>
    </lineage>
</organism>
<dbReference type="EMBL" id="JAGGJQ010000009">
    <property type="protein sequence ID" value="MBP1841191.1"/>
    <property type="molecule type" value="Genomic_DNA"/>
</dbReference>
<dbReference type="Proteomes" id="UP001231587">
    <property type="component" value="Unassembled WGS sequence"/>
</dbReference>
<dbReference type="OrthoDB" id="9809908at2"/>
<gene>
    <name evidence="3" type="ORF">J2Z56_003123</name>
    <name evidence="4" type="ORF">J2Z57_002843</name>
</gene>
<dbReference type="Pfam" id="PF06580">
    <property type="entry name" value="His_kinase"/>
    <property type="match status" value="1"/>
</dbReference>
<dbReference type="InterPro" id="IPR010559">
    <property type="entry name" value="Sig_transdc_His_kin_internal"/>
</dbReference>
<dbReference type="AlphaFoldDB" id="A0A9X0YQ66"/>
<dbReference type="GO" id="GO:0016020">
    <property type="term" value="C:membrane"/>
    <property type="evidence" value="ECO:0007669"/>
    <property type="project" value="InterPro"/>
</dbReference>
<name>A0A9X0YQ66_9FLAO</name>
<dbReference type="GO" id="GO:0000155">
    <property type="term" value="F:phosphorelay sensor kinase activity"/>
    <property type="evidence" value="ECO:0007669"/>
    <property type="project" value="InterPro"/>
</dbReference>
<dbReference type="Proteomes" id="UP001138672">
    <property type="component" value="Unassembled WGS sequence"/>
</dbReference>
<evidence type="ECO:0000313" key="5">
    <source>
        <dbReference type="Proteomes" id="UP001138672"/>
    </source>
</evidence>
<dbReference type="EMBL" id="JAUSUU010000009">
    <property type="protein sequence ID" value="MDQ0336389.1"/>
    <property type="molecule type" value="Genomic_DNA"/>
</dbReference>
<dbReference type="PANTHER" id="PTHR34220:SF7">
    <property type="entry name" value="SENSOR HISTIDINE KINASE YPDA"/>
    <property type="match status" value="1"/>
</dbReference>
<comment type="caution">
    <text evidence="3">The sequence shown here is derived from an EMBL/GenBank/DDBJ whole genome shotgun (WGS) entry which is preliminary data.</text>
</comment>
<keyword evidence="3" id="KW-0418">Kinase</keyword>
<feature type="transmembrane region" description="Helical" evidence="1">
    <location>
        <begin position="114"/>
        <end position="136"/>
    </location>
</feature>
<accession>A0A9X0YQ66</accession>
<proteinExistence type="predicted"/>
<keyword evidence="1" id="KW-0472">Membrane</keyword>
<sequence length="347" mass="40339">MSKSINLLRNLKKEGLMHIVIWAIFLFLFFLQVYFNTGNFPITFLNFLVVGIIVFYVNYLFLVPKFLLNKKKSYYLTSVIALVLFGVILLEFILPKPSTLHHLADLNGYDKPNFKFFRFGLPLFFNLILVVIGTAIKMYSEWDKNIQLQKEIESQKSSAELHFLKNQLSPHFLFNSLNSIYSLTSKKSNDAPEAVITLSELMRYMLYQADNDFVKLSDELDYIQNYLKLQRLRIARNQDVTLNIRGSVLQQKIRPLLLISFIENAFKYGTDFKGNTFVCIEINVNGNDLNFKSINLIGNRKQDPENSGIGLQNTKERLQLLYPNQHKLEIEEVSNQFIVHLNLNLTV</sequence>
<evidence type="ECO:0000313" key="6">
    <source>
        <dbReference type="Proteomes" id="UP001231587"/>
    </source>
</evidence>
<reference evidence="3" key="1">
    <citation type="submission" date="2021-03" db="EMBL/GenBank/DDBJ databases">
        <title>Genomic Encyclopedia of Type Strains, Phase IV (KMG-IV): sequencing the most valuable type-strain genomes for metagenomic binning, comparative biology and taxonomic classification.</title>
        <authorList>
            <person name="Goeker M."/>
        </authorList>
    </citation>
    <scope>NUCLEOTIDE SEQUENCE</scope>
    <source>
        <strain evidence="3">DSM 15523</strain>
        <strain evidence="4 6">DSM 16476</strain>
    </source>
</reference>
<dbReference type="InterPro" id="IPR050640">
    <property type="entry name" value="Bact_2-comp_sensor_kinase"/>
</dbReference>
<keyword evidence="1" id="KW-1133">Transmembrane helix</keyword>
<evidence type="ECO:0000313" key="4">
    <source>
        <dbReference type="EMBL" id="MDQ0336389.1"/>
    </source>
</evidence>
<keyword evidence="6" id="KW-1185">Reference proteome</keyword>
<feature type="transmembrane region" description="Helical" evidence="1">
    <location>
        <begin position="74"/>
        <end position="94"/>
    </location>
</feature>
<evidence type="ECO:0000259" key="2">
    <source>
        <dbReference type="Pfam" id="PF06580"/>
    </source>
</evidence>
<dbReference type="RefSeq" id="WP_057779292.1">
    <property type="nucleotide sequence ID" value="NZ_JAGGJQ010000009.1"/>
</dbReference>
<feature type="domain" description="Signal transduction histidine kinase internal region" evidence="2">
    <location>
        <begin position="159"/>
        <end position="235"/>
    </location>
</feature>
<protein>
    <submittedName>
        <fullName evidence="3">Sensor histidine kinase YesM</fullName>
    </submittedName>
</protein>
<evidence type="ECO:0000256" key="1">
    <source>
        <dbReference type="SAM" id="Phobius"/>
    </source>
</evidence>
<keyword evidence="1" id="KW-0812">Transmembrane</keyword>